<keyword evidence="1" id="KW-1185">Reference proteome</keyword>
<name>A0A158P942_ANGCA</name>
<proteinExistence type="predicted"/>
<accession>A0A158P942</accession>
<dbReference type="WBParaSite" id="ACAC_0000779401-mRNA-1">
    <property type="protein sequence ID" value="ACAC_0000779401-mRNA-1"/>
    <property type="gene ID" value="ACAC_0000779401"/>
</dbReference>
<dbReference type="AlphaFoldDB" id="A0A158P942"/>
<dbReference type="Proteomes" id="UP000035642">
    <property type="component" value="Unassembled WGS sequence"/>
</dbReference>
<evidence type="ECO:0000313" key="1">
    <source>
        <dbReference type="Proteomes" id="UP000035642"/>
    </source>
</evidence>
<protein>
    <submittedName>
        <fullName evidence="2">Myotubularin phosphatase domain-containing protein</fullName>
    </submittedName>
</protein>
<reference evidence="2" key="2">
    <citation type="submission" date="2016-04" db="UniProtKB">
        <authorList>
            <consortium name="WormBaseParasite"/>
        </authorList>
    </citation>
    <scope>IDENTIFICATION</scope>
</reference>
<evidence type="ECO:0000313" key="2">
    <source>
        <dbReference type="WBParaSite" id="ACAC_0000779401-mRNA-1"/>
    </source>
</evidence>
<reference evidence="1" key="1">
    <citation type="submission" date="2012-09" db="EMBL/GenBank/DDBJ databases">
        <authorList>
            <person name="Martin A.A."/>
        </authorList>
    </citation>
    <scope>NUCLEOTIDE SEQUENCE</scope>
</reference>
<sequence length="243" mass="28156">MIKSHSDALQSSSLTKVWFRILFLGEIECAFCDDCSFGFSFSENSFGRIICTNFRLLFEPLAKSEVNITLPLRFKVFDDRWHIPLFCVHSVYYVPVKRNKKKFLSLTSSLSSLEVISCIRLHLKDFRVATIDLRGSQNGVSLLNQILFFSRPLKLENILQAGTEWLGKLSFNDSRSWDAELKRCGHRTDDHWRVCNQFSHGARRFVARFVKEAYMEHPSNEGTLLVFLCCFIQDGWVFITISC</sequence>
<organism evidence="1 2">
    <name type="scientific">Angiostrongylus cantonensis</name>
    <name type="common">Rat lungworm</name>
    <dbReference type="NCBI Taxonomy" id="6313"/>
    <lineage>
        <taxon>Eukaryota</taxon>
        <taxon>Metazoa</taxon>
        <taxon>Ecdysozoa</taxon>
        <taxon>Nematoda</taxon>
        <taxon>Chromadorea</taxon>
        <taxon>Rhabditida</taxon>
        <taxon>Rhabditina</taxon>
        <taxon>Rhabditomorpha</taxon>
        <taxon>Strongyloidea</taxon>
        <taxon>Metastrongylidae</taxon>
        <taxon>Angiostrongylus</taxon>
    </lineage>
</organism>
<dbReference type="STRING" id="6313.A0A158P942"/>